<sequence length="227" mass="25252">MHPSAKPTGAIKKAPEKSTLKTSAAKAPVVFDASELKFFAEERPRLRIAQGITDPVHQNAELKRRYQEVKRRNHVGDGWRKEGQQGGGGYQEASGRSHPLAHSLWRRLDGPPRARARQHSPKQRRHHRTSTTTLRRPAPRRRARPPPSLGSADNDSDGESDGDSEMDAYEDIVIEHLMKLPKDLLKDMCKAYYGVEMSGSKQDLADLVAEQLTNVTGSDSDGDDEDA</sequence>
<evidence type="ECO:0008006" key="4">
    <source>
        <dbReference type="Google" id="ProtNLM"/>
    </source>
</evidence>
<evidence type="ECO:0000313" key="2">
    <source>
        <dbReference type="EMBL" id="KAK3289166.1"/>
    </source>
</evidence>
<accession>A0AAE0H3J8</accession>
<feature type="region of interest" description="Disordered" evidence="1">
    <location>
        <begin position="1"/>
        <end position="27"/>
    </location>
</feature>
<feature type="compositionally biased region" description="Acidic residues" evidence="1">
    <location>
        <begin position="154"/>
        <end position="168"/>
    </location>
</feature>
<protein>
    <recommendedName>
        <fullName evidence="4">SAP domain-containing protein</fullName>
    </recommendedName>
</protein>
<name>A0AAE0H3J8_9CHLO</name>
<organism evidence="2 3">
    <name type="scientific">Cymbomonas tetramitiformis</name>
    <dbReference type="NCBI Taxonomy" id="36881"/>
    <lineage>
        <taxon>Eukaryota</taxon>
        <taxon>Viridiplantae</taxon>
        <taxon>Chlorophyta</taxon>
        <taxon>Pyramimonadophyceae</taxon>
        <taxon>Pyramimonadales</taxon>
        <taxon>Pyramimonadaceae</taxon>
        <taxon>Cymbomonas</taxon>
    </lineage>
</organism>
<feature type="compositionally biased region" description="Basic and acidic residues" evidence="1">
    <location>
        <begin position="67"/>
        <end position="83"/>
    </location>
</feature>
<dbReference type="Proteomes" id="UP001190700">
    <property type="component" value="Unassembled WGS sequence"/>
</dbReference>
<keyword evidence="3" id="KW-1185">Reference proteome</keyword>
<evidence type="ECO:0000256" key="1">
    <source>
        <dbReference type="SAM" id="MobiDB-lite"/>
    </source>
</evidence>
<reference evidence="2 3" key="1">
    <citation type="journal article" date="2015" name="Genome Biol. Evol.">
        <title>Comparative Genomics of a Bacterivorous Green Alga Reveals Evolutionary Causalities and Consequences of Phago-Mixotrophic Mode of Nutrition.</title>
        <authorList>
            <person name="Burns J.A."/>
            <person name="Paasch A."/>
            <person name="Narechania A."/>
            <person name="Kim E."/>
        </authorList>
    </citation>
    <scope>NUCLEOTIDE SEQUENCE [LARGE SCALE GENOMIC DNA]</scope>
    <source>
        <strain evidence="2 3">PLY_AMNH</strain>
    </source>
</reference>
<gene>
    <name evidence="2" type="ORF">CYMTET_3393</name>
</gene>
<feature type="compositionally biased region" description="Basic residues" evidence="1">
    <location>
        <begin position="114"/>
        <end position="129"/>
    </location>
</feature>
<feature type="region of interest" description="Disordered" evidence="1">
    <location>
        <begin position="67"/>
        <end position="168"/>
    </location>
</feature>
<proteinExistence type="predicted"/>
<comment type="caution">
    <text evidence="2">The sequence shown here is derived from an EMBL/GenBank/DDBJ whole genome shotgun (WGS) entry which is preliminary data.</text>
</comment>
<evidence type="ECO:0000313" key="3">
    <source>
        <dbReference type="Proteomes" id="UP001190700"/>
    </source>
</evidence>
<dbReference type="EMBL" id="LGRX02000213">
    <property type="protein sequence ID" value="KAK3289166.1"/>
    <property type="molecule type" value="Genomic_DNA"/>
</dbReference>
<dbReference type="AlphaFoldDB" id="A0AAE0H3J8"/>